<dbReference type="Pfam" id="PF17972">
    <property type="entry name" value="bMG5"/>
    <property type="match status" value="1"/>
</dbReference>
<keyword evidence="7" id="KW-1185">Reference proteome</keyword>
<dbReference type="Gene3D" id="1.50.10.20">
    <property type="match status" value="1"/>
</dbReference>
<name>A0AA42CHU5_9PROT</name>
<evidence type="ECO:0000256" key="3">
    <source>
        <dbReference type="SAM" id="SignalP"/>
    </source>
</evidence>
<dbReference type="PANTHER" id="PTHR40094:SF1">
    <property type="entry name" value="UBIQUITIN DOMAIN-CONTAINING PROTEIN"/>
    <property type="match status" value="1"/>
</dbReference>
<reference evidence="6" key="2">
    <citation type="submission" date="2022-10" db="EMBL/GenBank/DDBJ databases">
        <authorList>
            <person name="Trinh H.N."/>
        </authorList>
    </citation>
    <scope>NUCLEOTIDE SEQUENCE</scope>
    <source>
        <strain evidence="6">RN2-1</strain>
    </source>
</reference>
<dbReference type="SMART" id="SM01359">
    <property type="entry name" value="A2M_N_2"/>
    <property type="match status" value="1"/>
</dbReference>
<dbReference type="GO" id="GO:0004866">
    <property type="term" value="F:endopeptidase inhibitor activity"/>
    <property type="evidence" value="ECO:0007669"/>
    <property type="project" value="InterPro"/>
</dbReference>
<dbReference type="EMBL" id="JAPDNT010000043">
    <property type="protein sequence ID" value="MCW3477631.1"/>
    <property type="molecule type" value="Genomic_DNA"/>
</dbReference>
<proteinExistence type="inferred from homology"/>
<comment type="similarity">
    <text evidence="1">Belongs to the protease inhibitor I39 (alpha-2-macroglobulin) family. Bacterial alpha-2-macroglobulin subfamily.</text>
</comment>
<comment type="caution">
    <text evidence="6">The sequence shown here is derived from an EMBL/GenBank/DDBJ whole genome shotgun (WGS) entry which is preliminary data.</text>
</comment>
<evidence type="ECO:0000313" key="6">
    <source>
        <dbReference type="EMBL" id="MCW3477631.1"/>
    </source>
</evidence>
<dbReference type="InterPro" id="IPR021868">
    <property type="entry name" value="Alpha_2_Macroglob_MG3"/>
</dbReference>
<dbReference type="Proteomes" id="UP001165679">
    <property type="component" value="Unassembled WGS sequence"/>
</dbReference>
<dbReference type="Pfam" id="PF07703">
    <property type="entry name" value="A2M_BRD"/>
    <property type="match status" value="1"/>
</dbReference>
<evidence type="ECO:0000259" key="4">
    <source>
        <dbReference type="SMART" id="SM01359"/>
    </source>
</evidence>
<dbReference type="Pfam" id="PF11974">
    <property type="entry name" value="bMG3"/>
    <property type="match status" value="1"/>
</dbReference>
<evidence type="ECO:0000259" key="5">
    <source>
        <dbReference type="SMART" id="SM01360"/>
    </source>
</evidence>
<dbReference type="InterPro" id="IPR041246">
    <property type="entry name" value="Bact_MG10"/>
</dbReference>
<gene>
    <name evidence="6" type="ORF">OL599_24020</name>
</gene>
<feature type="signal peptide" evidence="3">
    <location>
        <begin position="1"/>
        <end position="21"/>
    </location>
</feature>
<dbReference type="InterPro" id="IPR026284">
    <property type="entry name" value="A2MG_proteobact"/>
</dbReference>
<dbReference type="Pfam" id="PF17962">
    <property type="entry name" value="bMG6"/>
    <property type="match status" value="1"/>
</dbReference>
<dbReference type="PIRSF" id="PIRSF038980">
    <property type="entry name" value="A2M_bac"/>
    <property type="match status" value="1"/>
</dbReference>
<organism evidence="6 7">
    <name type="scientific">Limobrevibacterium gyesilva</name>
    <dbReference type="NCBI Taxonomy" id="2991712"/>
    <lineage>
        <taxon>Bacteria</taxon>
        <taxon>Pseudomonadati</taxon>
        <taxon>Pseudomonadota</taxon>
        <taxon>Alphaproteobacteria</taxon>
        <taxon>Acetobacterales</taxon>
        <taxon>Acetobacteraceae</taxon>
        <taxon>Limobrevibacterium</taxon>
    </lineage>
</organism>
<evidence type="ECO:0000256" key="2">
    <source>
        <dbReference type="ARBA" id="ARBA00022729"/>
    </source>
</evidence>
<dbReference type="InterPro" id="IPR041462">
    <property type="entry name" value="Bact_A2M_MG6"/>
</dbReference>
<dbReference type="Pfam" id="PF00207">
    <property type="entry name" value="A2M"/>
    <property type="match status" value="1"/>
</dbReference>
<dbReference type="CDD" id="cd02891">
    <property type="entry name" value="A2M_like"/>
    <property type="match status" value="1"/>
</dbReference>
<dbReference type="InterPro" id="IPR041203">
    <property type="entry name" value="Bact_A2M_MG5"/>
</dbReference>
<evidence type="ECO:0000313" key="7">
    <source>
        <dbReference type="Proteomes" id="UP001165679"/>
    </source>
</evidence>
<feature type="chain" id="PRO_5041466073" evidence="3">
    <location>
        <begin position="22"/>
        <end position="1706"/>
    </location>
</feature>
<dbReference type="SUPFAM" id="SSF48239">
    <property type="entry name" value="Terpenoid cyclases/Protein prenyltransferases"/>
    <property type="match status" value="1"/>
</dbReference>
<accession>A0AA42CHU5</accession>
<dbReference type="InterPro" id="IPR011625">
    <property type="entry name" value="A2M_N_BRD"/>
</dbReference>
<feature type="domain" description="Alpha-2-macroglobulin bait region" evidence="4">
    <location>
        <begin position="865"/>
        <end position="1002"/>
    </location>
</feature>
<reference evidence="6" key="1">
    <citation type="submission" date="2022-09" db="EMBL/GenBank/DDBJ databases">
        <title>Rhodovastum sp. nov. RN2-1 isolated from soil in Seongnam, South Korea.</title>
        <authorList>
            <person name="Le N.T."/>
        </authorList>
    </citation>
    <scope>NUCLEOTIDE SEQUENCE</scope>
    <source>
        <strain evidence="6">RN2-1</strain>
    </source>
</reference>
<dbReference type="InterPro" id="IPR051802">
    <property type="entry name" value="YfhM-like"/>
</dbReference>
<dbReference type="Pfam" id="PF01835">
    <property type="entry name" value="MG2"/>
    <property type="match status" value="1"/>
</dbReference>
<dbReference type="SUPFAM" id="SSF48452">
    <property type="entry name" value="TPR-like"/>
    <property type="match status" value="1"/>
</dbReference>
<dbReference type="InterPro" id="IPR001599">
    <property type="entry name" value="Macroglobln_a2"/>
</dbReference>
<dbReference type="Gene3D" id="1.25.40.10">
    <property type="entry name" value="Tetratricopeptide repeat domain"/>
    <property type="match status" value="1"/>
</dbReference>
<dbReference type="InterPro" id="IPR002890">
    <property type="entry name" value="MG2"/>
</dbReference>
<dbReference type="Pfam" id="PF17973">
    <property type="entry name" value="bMG10"/>
    <property type="match status" value="1"/>
</dbReference>
<dbReference type="SMART" id="SM01360">
    <property type="entry name" value="A2M"/>
    <property type="match status" value="1"/>
</dbReference>
<dbReference type="PANTHER" id="PTHR40094">
    <property type="entry name" value="ALPHA-2-MACROGLOBULIN HOMOLOG"/>
    <property type="match status" value="1"/>
</dbReference>
<dbReference type="InterPro" id="IPR011990">
    <property type="entry name" value="TPR-like_helical_dom_sf"/>
</dbReference>
<sequence length="1706" mass="179351">MRRFGLAAVLLGLVLAVAPLAAGRSWAEDFELPGVASDMRAYETALTRRYPAGGTPQARSAAEQRAAAALQKKDWGAAVIALEQRVALGEATAQQWQDLATAFMRRTPPDAQKALLAAWHSFQDAPSGEGEIPALLVMGEALHALGRDAQMVQALEAVVERAPDDAGYKRMLAEAQRVAGLMVRRVRIEGEADPPRACVAFTVAPSRSSDFVPQDWVRLEPAVPGAAVTREGDQLCVSGLPSGATTRVVLRAGLPGEQGVALGRDTPLNLAIPNRKPRIVFDTRLFVLPRGQAPAVTLSTTNLSSVALKLVRLTERNVAALLRDAKLGEPMETWSAGYLADQAGRVVWEGKADIPKWEANKPARTALPFPDALKTAGPGVYLLSAQPGDGISSSAAGAVQVILSTDLAPTVWRGSDGLTVQMRGYSDAKPRAGVRLALVARNNDILGEATTDATGVGRFPAPLLRGEGPLAPDALHAFGADEDFAALDLNAAAFDLSDRGVDGMPHPGPLDAYVWLDRGIYRPGETVQVMALLRDAAGLPADIPAELRVKRPNGQTFLKTVPARAAEASIHVPVTLSAGAAAGTWVVEVRADPAGAPIGRAEFRVDAFVPDRMAVELGQGPAAIVPGTPSTLPVTARFLYGAPAAGLSGKAALRLVVDPQPFPALAGYRIGLAGEAYAPEAIDLDLPDTDAQGQTTLKLALPRAPDTTQALKAEIEVDVNDPSGHASRAATSIPVRGANPLIGVKPLFAENAVDAGAEAAFDIVAVQPDGARMALPARLRLVRERPDWRIVMRGSLARYETVWKDEPLETQDVAIPADAPLHFAKRLDFGRYRLEVSQAGGMAATSYRFRSGWAGSDSPDVPDRVDVSADRRAVPVGERVKIHIAPPFAGEATLVVLSDRVLSLRTLTVPEAGADVDVPVEASWGPGAYVGVHVFRAGDNANRPGRAIGLTWVGVDPAARTLAMAIAAPERTTPRLRTDVAVTAAPGAWVTLAVVDEGILRLTRFASPDPAPHFLGRRRLGLDIRDDWGRLIAPAEGEATLLRQGGDEGSFVLPDIPQRTVTLFTPPVQAGADGRAVIPVDLPDFNGQVRLMAVGWQGSRVGAASMDVTVRDPLIAEPLLPRFLAPGDETRLSVLLHNLDLPAGEAAVVVSVEGPLELGGPDRLAANLAPGAQAIPVTTLRATGAGRGVIRLDVTGPGGFRVQREAAITVRPARGPMSLVAAAELQPGAEVKLVPAADRFVAGTWRAMASFGAPVRFDAAAVVQALAEYPLSCVEQSASRGLPLALLPDGPLAGEQRAARLQTAVASVLDRQRYDGGFALWTANGEAESWLSAYAMEFLLRAKAAGAAVPEQALADGLKFLADAAESDAEGPENRAAQAYRLYVLAMAGQGRPGAARVLAEHIDQLPTPLAKAQLGAALALAHDRPRAEAAFAAALAAPARRWWHVDYGTALRDQAAMAVLLKESGLLQDRLARLVAALPGADLSPATLSTQEQAWTAAAAAVLGRDGRPVKVAVDGTERTGTPGLTLALAGPATARNLGQQAVWQSVSVTGVPAQAPAASRAGMRVSRRFFNLDGSTLDLDKLRQNTVFVMLLEGKAEDGQDHRAMLLQGLPAGWEIAGRMGSGAVAGMKWLGELSETEAQPAADDRFAAVLALTADKADFRVAVRVRAVTPGSYEIPGAELSDMYRPAIYARQAANRISVLAPE</sequence>
<dbReference type="InterPro" id="IPR008930">
    <property type="entry name" value="Terpenoid_cyclase/PrenylTrfase"/>
</dbReference>
<evidence type="ECO:0000256" key="1">
    <source>
        <dbReference type="ARBA" id="ARBA00010556"/>
    </source>
</evidence>
<dbReference type="InterPro" id="IPR049120">
    <property type="entry name" value="A2M_bMG2"/>
</dbReference>
<keyword evidence="2 3" id="KW-0732">Signal</keyword>
<feature type="domain" description="Alpha-2-macroglobulin" evidence="5">
    <location>
        <begin position="1062"/>
        <end position="1150"/>
    </location>
</feature>
<dbReference type="Pfam" id="PF21142">
    <property type="entry name" value="A2M_bMG2"/>
    <property type="match status" value="1"/>
</dbReference>
<dbReference type="Gene3D" id="2.60.40.1930">
    <property type="match status" value="1"/>
</dbReference>
<dbReference type="RefSeq" id="WP_264716588.1">
    <property type="nucleotide sequence ID" value="NZ_JAPDNT010000043.1"/>
</dbReference>
<protein>
    <submittedName>
        <fullName evidence="6">Alpha-2-macroglobulin family protein</fullName>
    </submittedName>
</protein>